<evidence type="ECO:0000256" key="1">
    <source>
        <dbReference type="SAM" id="MobiDB-lite"/>
    </source>
</evidence>
<evidence type="ECO:0000313" key="3">
    <source>
        <dbReference type="Proteomes" id="UP001363151"/>
    </source>
</evidence>
<gene>
    <name evidence="2" type="ORF">SO694_00077116</name>
</gene>
<feature type="compositionally biased region" description="Basic and acidic residues" evidence="1">
    <location>
        <begin position="138"/>
        <end position="148"/>
    </location>
</feature>
<accession>A0ABR1FHS3</accession>
<reference evidence="2 3" key="1">
    <citation type="submission" date="2024-03" db="EMBL/GenBank/DDBJ databases">
        <title>Aureococcus anophagefferens CCMP1851 and Kratosvirus quantuckense: Draft genome of a second virus-susceptible host strain in the model system.</title>
        <authorList>
            <person name="Chase E."/>
            <person name="Truchon A.R."/>
            <person name="Schepens W."/>
            <person name="Wilhelm S.W."/>
        </authorList>
    </citation>
    <scope>NUCLEOTIDE SEQUENCE [LARGE SCALE GENOMIC DNA]</scope>
    <source>
        <strain evidence="2 3">CCMP1851</strain>
    </source>
</reference>
<keyword evidence="3" id="KW-1185">Reference proteome</keyword>
<feature type="region of interest" description="Disordered" evidence="1">
    <location>
        <begin position="1"/>
        <end position="20"/>
    </location>
</feature>
<dbReference type="EMBL" id="JBBJCI010000421">
    <property type="protein sequence ID" value="KAK7230994.1"/>
    <property type="molecule type" value="Genomic_DNA"/>
</dbReference>
<organism evidence="2 3">
    <name type="scientific">Aureococcus anophagefferens</name>
    <name type="common">Harmful bloom alga</name>
    <dbReference type="NCBI Taxonomy" id="44056"/>
    <lineage>
        <taxon>Eukaryota</taxon>
        <taxon>Sar</taxon>
        <taxon>Stramenopiles</taxon>
        <taxon>Ochrophyta</taxon>
        <taxon>Pelagophyceae</taxon>
        <taxon>Pelagomonadales</taxon>
        <taxon>Pelagomonadaceae</taxon>
        <taxon>Aureococcus</taxon>
    </lineage>
</organism>
<comment type="caution">
    <text evidence="2">The sequence shown here is derived from an EMBL/GenBank/DDBJ whole genome shotgun (WGS) entry which is preliminary data.</text>
</comment>
<feature type="compositionally biased region" description="Basic residues" evidence="1">
    <location>
        <begin position="177"/>
        <end position="191"/>
    </location>
</feature>
<evidence type="ECO:0000313" key="2">
    <source>
        <dbReference type="EMBL" id="KAK7230994.1"/>
    </source>
</evidence>
<protein>
    <submittedName>
        <fullName evidence="2">Uncharacterized protein</fullName>
    </submittedName>
</protein>
<feature type="region of interest" description="Disordered" evidence="1">
    <location>
        <begin position="120"/>
        <end position="217"/>
    </location>
</feature>
<name>A0ABR1FHS3_AURAN</name>
<sequence>MLAYLGYEPPSKESLGAAPFSEFGDDNDSVIDFDVMSMTSSVASSIPRLFSPAGASAVADGDVDVDVDYDDADSVASKDSIASTIYRAYARDHPEDPTGSAKFADPAERRSVIRKYRAAERADTCAALPRPPRATPPARDESPEHGDESSPDTVLGTPGGLRIVPPLSPVAPTTAGARRRAPRRRRARRRAPSPIGLLDGASPDGASPPSPAVSLSPRYDFECTPLARAARQLSPGARRALARGPRRPRYA</sequence>
<feature type="compositionally biased region" description="Basic residues" evidence="1">
    <location>
        <begin position="240"/>
        <end position="251"/>
    </location>
</feature>
<proteinExistence type="predicted"/>
<feature type="region of interest" description="Disordered" evidence="1">
    <location>
        <begin position="230"/>
        <end position="251"/>
    </location>
</feature>
<dbReference type="Proteomes" id="UP001363151">
    <property type="component" value="Unassembled WGS sequence"/>
</dbReference>